<protein>
    <submittedName>
        <fullName evidence="3">SEL1L family member 3</fullName>
    </submittedName>
</protein>
<dbReference type="SUPFAM" id="SSF49899">
    <property type="entry name" value="Concanavalin A-like lectins/glucanases"/>
    <property type="match status" value="1"/>
</dbReference>
<reference evidence="3" key="2">
    <citation type="submission" date="2025-09" db="UniProtKB">
        <authorList>
            <consortium name="Ensembl"/>
        </authorList>
    </citation>
    <scope>IDENTIFICATION</scope>
</reference>
<dbReference type="OrthoDB" id="272077at2759"/>
<keyword evidence="2" id="KW-0732">Signal</keyword>
<keyword evidence="4" id="KW-1185">Reference proteome</keyword>
<reference evidence="3" key="1">
    <citation type="submission" date="2025-08" db="UniProtKB">
        <authorList>
            <consortium name="Ensembl"/>
        </authorList>
    </citation>
    <scope>IDENTIFICATION</scope>
</reference>
<accession>A0A3B3T1R0</accession>
<dbReference type="Proteomes" id="UP000261540">
    <property type="component" value="Unplaced"/>
</dbReference>
<dbReference type="InterPro" id="IPR042756">
    <property type="entry name" value="Sel-1L3"/>
</dbReference>
<feature type="signal peptide" evidence="2">
    <location>
        <begin position="1"/>
        <end position="30"/>
    </location>
</feature>
<organism evidence="3 4">
    <name type="scientific">Paramormyrops kingsleyae</name>
    <dbReference type="NCBI Taxonomy" id="1676925"/>
    <lineage>
        <taxon>Eukaryota</taxon>
        <taxon>Metazoa</taxon>
        <taxon>Chordata</taxon>
        <taxon>Craniata</taxon>
        <taxon>Vertebrata</taxon>
        <taxon>Euteleostomi</taxon>
        <taxon>Actinopterygii</taxon>
        <taxon>Neopterygii</taxon>
        <taxon>Teleostei</taxon>
        <taxon>Osteoglossocephala</taxon>
        <taxon>Osteoglossomorpha</taxon>
        <taxon>Osteoglossiformes</taxon>
        <taxon>Mormyridae</taxon>
        <taxon>Paramormyrops</taxon>
    </lineage>
</organism>
<dbReference type="InterPro" id="IPR011990">
    <property type="entry name" value="TPR-like_helical_dom_sf"/>
</dbReference>
<dbReference type="InterPro" id="IPR013320">
    <property type="entry name" value="ConA-like_dom_sf"/>
</dbReference>
<dbReference type="RefSeq" id="XP_023693473.1">
    <property type="nucleotide sequence ID" value="XM_023837705.2"/>
</dbReference>
<dbReference type="STRING" id="1676925.ENSPKIP00000037012"/>
<dbReference type="GeneTree" id="ENSGT00940000159983"/>
<dbReference type="Ensembl" id="ENSPKIT00000017966.1">
    <property type="protein sequence ID" value="ENSPKIP00000037012.1"/>
    <property type="gene ID" value="ENSPKIG00000015363.1"/>
</dbReference>
<dbReference type="PANTHER" id="PTHR44444:SF1">
    <property type="entry name" value="PROTEIN SEL-1 HOMOLOG 3"/>
    <property type="match status" value="1"/>
</dbReference>
<evidence type="ECO:0000313" key="4">
    <source>
        <dbReference type="Proteomes" id="UP000261540"/>
    </source>
</evidence>
<feature type="chain" id="PRO_5017408398" evidence="2">
    <location>
        <begin position="31"/>
        <end position="1108"/>
    </location>
</feature>
<dbReference type="PANTHER" id="PTHR44444">
    <property type="entry name" value="PROTEIN SEL-1 HOMOLOG 3"/>
    <property type="match status" value="1"/>
</dbReference>
<keyword evidence="1" id="KW-1133">Transmembrane helix</keyword>
<evidence type="ECO:0000313" key="3">
    <source>
        <dbReference type="Ensembl" id="ENSPKIP00000037012.1"/>
    </source>
</evidence>
<feature type="transmembrane region" description="Helical" evidence="1">
    <location>
        <begin position="1026"/>
        <end position="1047"/>
    </location>
</feature>
<dbReference type="Pfam" id="PF08238">
    <property type="entry name" value="Sel1"/>
    <property type="match status" value="7"/>
</dbReference>
<evidence type="ECO:0000256" key="1">
    <source>
        <dbReference type="SAM" id="Phobius"/>
    </source>
</evidence>
<dbReference type="InterPro" id="IPR006597">
    <property type="entry name" value="Sel1-like"/>
</dbReference>
<name>A0A3B3T1R0_9TELE</name>
<dbReference type="KEGG" id="pki:111857158"/>
<feature type="transmembrane region" description="Helical" evidence="1">
    <location>
        <begin position="1087"/>
        <end position="1107"/>
    </location>
</feature>
<dbReference type="SUPFAM" id="SSF81901">
    <property type="entry name" value="HCP-like"/>
    <property type="match status" value="3"/>
</dbReference>
<dbReference type="GeneID" id="111857158"/>
<dbReference type="SMART" id="SM00671">
    <property type="entry name" value="SEL1"/>
    <property type="match status" value="8"/>
</dbReference>
<dbReference type="Gene3D" id="1.25.40.10">
    <property type="entry name" value="Tetratricopeptide repeat domain"/>
    <property type="match status" value="3"/>
</dbReference>
<sequence>MGCLRSKPDAGFRFVRYAALSLLLLGSVQSKNTSCTTPSLPAGSRIWQGDDFVKFEKEPSVVIDGYSLSVRYLCSRPCVVGVDVVAPTEWRTGPLVFQKTWTNQHHLGSVRRCSLPLRFPAAMAYQTDFYVRHSIDARDVMLRAWLDHLGRTNGSIGGLNAYHTSLAHVFRILRTLPASKRPVKQHRTCLSWGPELLWKLNQNRLNWCPHESGIVPLLTFPLASTGERFGVIRHFQPFVNKELEDLRNGTTEEPRLTLSLWIYLLSWCDRDFCGILQHMDRHDTFDTPMLMLDGRGDVILQVRLVSGEARSFRSYTALPLRVWHRLDVFMDGSKAMLKVTSHAVTPASAGKPYAYTFQADIHYDDTAGYFMIGGGRFMPGIQGYFGPITYHRLGGHEVWNPLSPELTALGLDQTHRVCEEVMGVILGFAQPLRDTEDVQRSCRSYYVGLKRRFEHLSCRAPPRSADRRHHIVLRLLKALGRNYISGSESGTVFKRLGRWSYELAKRKLARARPGSGPVSSAVRLLQVSSCCGNSQASLLLAAVYLGGLGVPEDPVKGQIYSLVGAQADGRLTLMHLGYKHAQGLDGFPRDYSMAYCYYSNVGKQTCADRWTVPMTQQYTTELILLTDDEALKSQMDEDGDIFQYFKFQAERGDLEAQKTLARMLLWGEQGVSKDTEGALRWYAESAMRMTDPQAMYDYSILLLKGHGKKKNRTLGLRLLEKAASMGFPEAINGVGWYYSVFMADSATALRYFERAAQTGNKDAIYNLGLLYMSGKHPKKPGKNQTAAFQHFLKASGKGHLEAGMEAAWYYATGVLPAVGRDPERAVLLLKEICEQNGYLGSILRKGLNAYLKGSRVESLLSYLLAAETGVGVAQNNAAHLCEELTELGQAYGCEWRYYNQSTFNYYPHPAGLLKMGDFYYEGQNNQSRDARLSVLMYASAALAGSPQGIFNLAAMIEMGHDIPEKILEQLKVSKRDQLDRSAVLEKLYLRCRQYENQEDVTPCSLALLRVRLSRVWRTFTTGALRYFWACLIGSGAVLLSAIILSPIHRGMLAAQSERRGAATAAGGRGPTAAPGLGWRDLQQLRDWAWCVLGACLCAAGSVLLAQIL</sequence>
<evidence type="ECO:0000256" key="2">
    <source>
        <dbReference type="SAM" id="SignalP"/>
    </source>
</evidence>
<keyword evidence="1" id="KW-0472">Membrane</keyword>
<keyword evidence="1" id="KW-0812">Transmembrane</keyword>
<dbReference type="AlphaFoldDB" id="A0A3B3T1R0"/>
<proteinExistence type="predicted"/>